<evidence type="ECO:0000313" key="3">
    <source>
        <dbReference type="Proteomes" id="UP000180254"/>
    </source>
</evidence>
<protein>
    <submittedName>
        <fullName evidence="2">Uncharacterized protein</fullName>
    </submittedName>
</protein>
<keyword evidence="1" id="KW-0472">Membrane</keyword>
<dbReference type="RefSeq" id="WP_071061969.1">
    <property type="nucleotide sequence ID" value="NZ_MKIE01000002.1"/>
</dbReference>
<keyword evidence="3" id="KW-1185">Reference proteome</keyword>
<keyword evidence="1" id="KW-1133">Transmembrane helix</keyword>
<dbReference type="STRING" id="39480.EUAN_08350"/>
<reference evidence="2 3" key="1">
    <citation type="submission" date="2016-09" db="EMBL/GenBank/DDBJ databases">
        <title>Genome sequence of Eubacterium angustum.</title>
        <authorList>
            <person name="Poehlein A."/>
            <person name="Daniel R."/>
        </authorList>
    </citation>
    <scope>NUCLEOTIDE SEQUENCE [LARGE SCALE GENOMIC DNA]</scope>
    <source>
        <strain evidence="2 3">DSM 1989</strain>
    </source>
</reference>
<dbReference type="EMBL" id="MKIE01000002">
    <property type="protein sequence ID" value="OHW63051.1"/>
    <property type="molecule type" value="Genomic_DNA"/>
</dbReference>
<sequence>MTKKQLEFLKAIYNEGKTAKKLCQELKVTPYKNDLFAGHYNALNSHIDYLISDDKGEIDDMFEIIPFDGPESNEDIYIISQSGKTYIENHKEDSKRYRTQSILTLIAIIVAIIGVIIAFFQLAS</sequence>
<dbReference type="Proteomes" id="UP000180254">
    <property type="component" value="Unassembled WGS sequence"/>
</dbReference>
<evidence type="ECO:0000256" key="1">
    <source>
        <dbReference type="SAM" id="Phobius"/>
    </source>
</evidence>
<accession>A0A1S1V8V8</accession>
<comment type="caution">
    <text evidence="2">The sequence shown here is derived from an EMBL/GenBank/DDBJ whole genome shotgun (WGS) entry which is preliminary data.</text>
</comment>
<evidence type="ECO:0000313" key="2">
    <source>
        <dbReference type="EMBL" id="OHW63051.1"/>
    </source>
</evidence>
<feature type="transmembrane region" description="Helical" evidence="1">
    <location>
        <begin position="102"/>
        <end position="123"/>
    </location>
</feature>
<name>A0A1S1V8V8_9FIRM</name>
<keyword evidence="1" id="KW-0812">Transmembrane</keyword>
<gene>
    <name evidence="2" type="ORF">EUAN_08350</name>
</gene>
<dbReference type="AlphaFoldDB" id="A0A1S1V8V8"/>
<organism evidence="2 3">
    <name type="scientific">Andreesenia angusta</name>
    <dbReference type="NCBI Taxonomy" id="39480"/>
    <lineage>
        <taxon>Bacteria</taxon>
        <taxon>Bacillati</taxon>
        <taxon>Bacillota</taxon>
        <taxon>Tissierellia</taxon>
        <taxon>Tissierellales</taxon>
        <taxon>Gottschalkiaceae</taxon>
        <taxon>Andreesenia</taxon>
    </lineage>
</organism>
<proteinExistence type="predicted"/>